<evidence type="ECO:0000313" key="2">
    <source>
        <dbReference type="EMBL" id="OLY43822.1"/>
    </source>
</evidence>
<dbReference type="RefSeq" id="WP_075868984.1">
    <property type="nucleotide sequence ID" value="NZ_CALYQA010000006.1"/>
</dbReference>
<reference evidence="2 3" key="1">
    <citation type="submission" date="2016-12" db="EMBL/GenBank/DDBJ databases">
        <title>Comparative genomics of Bartonella apis.</title>
        <authorList>
            <person name="Engel P."/>
        </authorList>
    </citation>
    <scope>NUCLEOTIDE SEQUENCE [LARGE SCALE GENOMIC DNA]</scope>
    <source>
        <strain evidence="2 3">PEB0149</strain>
    </source>
</reference>
<dbReference type="EMBL" id="LXYT01000001">
    <property type="protein sequence ID" value="OLY43822.1"/>
    <property type="molecule type" value="Genomic_DNA"/>
</dbReference>
<gene>
    <name evidence="2" type="ORF">PEB0149_012600</name>
</gene>
<dbReference type="OrthoDB" id="9903865at2"/>
<dbReference type="AlphaFoldDB" id="A0A1R0FA96"/>
<accession>A0A1R0FA96</accession>
<sequence length="130" mass="14881">MLVKRMIAFISFVLLLAQTGQAGKIKLPVVSGYYVEQTSPEVCKLPDQEFSFNNHVLMFDADDGTMGELESICKAKKIFLTPDKKYHITWQCDDVGERYNQSMELKILPHTVLIDGIEYMRCERNQDGTL</sequence>
<evidence type="ECO:0000256" key="1">
    <source>
        <dbReference type="SAM" id="SignalP"/>
    </source>
</evidence>
<organism evidence="2 3">
    <name type="scientific">Bartonella apis</name>
    <dbReference type="NCBI Taxonomy" id="1686310"/>
    <lineage>
        <taxon>Bacteria</taxon>
        <taxon>Pseudomonadati</taxon>
        <taxon>Pseudomonadota</taxon>
        <taxon>Alphaproteobacteria</taxon>
        <taxon>Hyphomicrobiales</taxon>
        <taxon>Bartonellaceae</taxon>
        <taxon>Bartonella</taxon>
    </lineage>
</organism>
<feature type="chain" id="PRO_5012028443" evidence="1">
    <location>
        <begin position="23"/>
        <end position="130"/>
    </location>
</feature>
<comment type="caution">
    <text evidence="2">The sequence shown here is derived from an EMBL/GenBank/DDBJ whole genome shotgun (WGS) entry which is preliminary data.</text>
</comment>
<proteinExistence type="predicted"/>
<keyword evidence="3" id="KW-1185">Reference proteome</keyword>
<protein>
    <submittedName>
        <fullName evidence="2">Uncharacterized protein</fullName>
    </submittedName>
</protein>
<dbReference type="Proteomes" id="UP000187344">
    <property type="component" value="Unassembled WGS sequence"/>
</dbReference>
<feature type="signal peptide" evidence="1">
    <location>
        <begin position="1"/>
        <end position="22"/>
    </location>
</feature>
<keyword evidence="1" id="KW-0732">Signal</keyword>
<evidence type="ECO:0000313" key="3">
    <source>
        <dbReference type="Proteomes" id="UP000187344"/>
    </source>
</evidence>
<name>A0A1R0FA96_9HYPH</name>